<reference evidence="3 4" key="1">
    <citation type="submission" date="2015-07" db="EMBL/GenBank/DDBJ databases">
        <title>High-quality draft genome sequence of Oceanobacillus caeni HM6, a bacillus isolated from a human feces.</title>
        <authorList>
            <person name="Kumar J."/>
            <person name="Verma M.K."/>
            <person name="Pandey R."/>
            <person name="Bhambi M."/>
            <person name="Chauhan N."/>
        </authorList>
    </citation>
    <scope>NUCLEOTIDE SEQUENCE [LARGE SCALE GENOMIC DNA]</scope>
    <source>
        <strain evidence="3 4">HM6</strain>
    </source>
</reference>
<dbReference type="SUPFAM" id="SSF88713">
    <property type="entry name" value="Glycoside hydrolase/deacetylase"/>
    <property type="match status" value="1"/>
</dbReference>
<sequence>MILLLTGLVGNDKMNAAKENDTNIENSHEMLSFSSEPVLAFSDSTLSQSIIDRENKKRESARKKEVEKQNKIDQQEKAIYLTFDDGPSDISGQLLDVLDKYQMKATFFMVGLKIKEHPEVVKRMHKEGFGLGLHSITHDVGKVYSSKSSPSEEMIENREILENIIGVRSNIVRLPYGSIPYLTEAMRYLLDQNDFKVWDWNVDSLDWKFKNERYVQHTIQEIKNMEQAGETPVVLLHDKQETIKHLPKLLSFIKKQGYKTEILTNDMAPLTFSCNGRCHTIH</sequence>
<feature type="domain" description="NodB homology" evidence="2">
    <location>
        <begin position="77"/>
        <end position="261"/>
    </location>
</feature>
<evidence type="ECO:0000313" key="4">
    <source>
        <dbReference type="Proteomes" id="UP000037854"/>
    </source>
</evidence>
<keyword evidence="4" id="KW-1185">Reference proteome</keyword>
<name>A0ABR5MG26_9BACI</name>
<organism evidence="3 4">
    <name type="scientific">Oceanobacillus caeni</name>
    <dbReference type="NCBI Taxonomy" id="405946"/>
    <lineage>
        <taxon>Bacteria</taxon>
        <taxon>Bacillati</taxon>
        <taxon>Bacillota</taxon>
        <taxon>Bacilli</taxon>
        <taxon>Bacillales</taxon>
        <taxon>Bacillaceae</taxon>
        <taxon>Oceanobacillus</taxon>
    </lineage>
</organism>
<keyword evidence="1" id="KW-0175">Coiled coil</keyword>
<dbReference type="PANTHER" id="PTHR10587">
    <property type="entry name" value="GLYCOSYL TRANSFERASE-RELATED"/>
    <property type="match status" value="1"/>
</dbReference>
<evidence type="ECO:0000313" key="3">
    <source>
        <dbReference type="EMBL" id="KPH71313.1"/>
    </source>
</evidence>
<dbReference type="Gene3D" id="3.20.20.370">
    <property type="entry name" value="Glycoside hydrolase/deacetylase"/>
    <property type="match status" value="1"/>
</dbReference>
<dbReference type="InterPro" id="IPR002509">
    <property type="entry name" value="NODB_dom"/>
</dbReference>
<dbReference type="CDD" id="cd10944">
    <property type="entry name" value="CE4_SmPgdA_like"/>
    <property type="match status" value="1"/>
</dbReference>
<dbReference type="InterPro" id="IPR011330">
    <property type="entry name" value="Glyco_hydro/deAcase_b/a-brl"/>
</dbReference>
<dbReference type="Pfam" id="PF01522">
    <property type="entry name" value="Polysacc_deac_1"/>
    <property type="match status" value="1"/>
</dbReference>
<dbReference type="PROSITE" id="PS51677">
    <property type="entry name" value="NODB"/>
    <property type="match status" value="1"/>
</dbReference>
<evidence type="ECO:0000259" key="2">
    <source>
        <dbReference type="PROSITE" id="PS51677"/>
    </source>
</evidence>
<dbReference type="Proteomes" id="UP000037854">
    <property type="component" value="Unassembled WGS sequence"/>
</dbReference>
<feature type="coiled-coil region" evidence="1">
    <location>
        <begin position="51"/>
        <end position="78"/>
    </location>
</feature>
<dbReference type="EMBL" id="LGTK01000080">
    <property type="protein sequence ID" value="KPH71313.1"/>
    <property type="molecule type" value="Genomic_DNA"/>
</dbReference>
<proteinExistence type="predicted"/>
<dbReference type="PANTHER" id="PTHR10587:SF125">
    <property type="entry name" value="POLYSACCHARIDE DEACETYLASE YHEN-RELATED"/>
    <property type="match status" value="1"/>
</dbReference>
<dbReference type="InterPro" id="IPR050248">
    <property type="entry name" value="Polysacc_deacetylase_ArnD"/>
</dbReference>
<comment type="caution">
    <text evidence="3">The sequence shown here is derived from an EMBL/GenBank/DDBJ whole genome shotgun (WGS) entry which is preliminary data.</text>
</comment>
<gene>
    <name evidence="3" type="ORF">AFL42_15625</name>
</gene>
<protein>
    <submittedName>
        <fullName evidence="3">Polysaccharide deacetylase</fullName>
    </submittedName>
</protein>
<evidence type="ECO:0000256" key="1">
    <source>
        <dbReference type="SAM" id="Coils"/>
    </source>
</evidence>
<accession>A0ABR5MG26</accession>